<keyword evidence="4" id="KW-1185">Reference proteome</keyword>
<evidence type="ECO:0000259" key="2">
    <source>
        <dbReference type="Pfam" id="PF12776"/>
    </source>
</evidence>
<comment type="caution">
    <text evidence="3">The sequence shown here is derived from an EMBL/GenBank/DDBJ whole genome shotgun (WGS) entry which is preliminary data.</text>
</comment>
<proteinExistence type="predicted"/>
<evidence type="ECO:0000313" key="3">
    <source>
        <dbReference type="EMBL" id="RXH78233.1"/>
    </source>
</evidence>
<feature type="compositionally biased region" description="Polar residues" evidence="1">
    <location>
        <begin position="181"/>
        <end position="191"/>
    </location>
</feature>
<sequence>MEGSDRKPICKQKPRRKKENQEIENEGEDNNYFRWNVDMKRALADILREERRLGNKGDGGWKTAAYNSAAAILSAQFDIHITADNIRNRVKSWKKFYAIVSDILSQSGFNWDATKKMISVDEDPAWQEYVKWIYVAKIERRVRVTGVEAVEIMTPPHNEPDHVDLVGDAQGLEDIEIINEISPSSANGQKTQSKRKAASFVDVPHTKRKSTTPKDVIADSLAKMASSFQDYISADTKKLDPTEVYDEVNAIPDLSEEEQIKACAWLIENDKQFLMLKTLPIEKKKNMVLLFTSRGA</sequence>
<organism evidence="3 4">
    <name type="scientific">Malus domestica</name>
    <name type="common">Apple</name>
    <name type="synonym">Pyrus malus</name>
    <dbReference type="NCBI Taxonomy" id="3750"/>
    <lineage>
        <taxon>Eukaryota</taxon>
        <taxon>Viridiplantae</taxon>
        <taxon>Streptophyta</taxon>
        <taxon>Embryophyta</taxon>
        <taxon>Tracheophyta</taxon>
        <taxon>Spermatophyta</taxon>
        <taxon>Magnoliopsida</taxon>
        <taxon>eudicotyledons</taxon>
        <taxon>Gunneridae</taxon>
        <taxon>Pentapetalae</taxon>
        <taxon>rosids</taxon>
        <taxon>fabids</taxon>
        <taxon>Rosales</taxon>
        <taxon>Rosaceae</taxon>
        <taxon>Amygdaloideae</taxon>
        <taxon>Maleae</taxon>
        <taxon>Malus</taxon>
    </lineage>
</organism>
<feature type="region of interest" description="Disordered" evidence="1">
    <location>
        <begin position="1"/>
        <end position="25"/>
    </location>
</feature>
<dbReference type="PANTHER" id="PTHR46929">
    <property type="entry name" value="EXPRESSED PROTEIN"/>
    <property type="match status" value="1"/>
</dbReference>
<feature type="region of interest" description="Disordered" evidence="1">
    <location>
        <begin position="181"/>
        <end position="207"/>
    </location>
</feature>
<accession>A0A498IAS2</accession>
<dbReference type="Proteomes" id="UP000290289">
    <property type="component" value="Chromosome 13"/>
</dbReference>
<protein>
    <recommendedName>
        <fullName evidence="2">Myb/SANT-like domain-containing protein</fullName>
    </recommendedName>
</protein>
<name>A0A498IAS2_MALDO</name>
<evidence type="ECO:0000256" key="1">
    <source>
        <dbReference type="SAM" id="MobiDB-lite"/>
    </source>
</evidence>
<dbReference type="AlphaFoldDB" id="A0A498IAS2"/>
<evidence type="ECO:0000313" key="4">
    <source>
        <dbReference type="Proteomes" id="UP000290289"/>
    </source>
</evidence>
<feature type="compositionally biased region" description="Basic residues" evidence="1">
    <location>
        <begin position="9"/>
        <end position="18"/>
    </location>
</feature>
<dbReference type="Pfam" id="PF12776">
    <property type="entry name" value="Myb_DNA-bind_3"/>
    <property type="match status" value="1"/>
</dbReference>
<feature type="domain" description="Myb/SANT-like" evidence="2">
    <location>
        <begin position="34"/>
        <end position="129"/>
    </location>
</feature>
<dbReference type="PANTHER" id="PTHR46929:SF3">
    <property type="entry name" value="MYB_SANT-LIKE DOMAIN-CONTAINING PROTEIN"/>
    <property type="match status" value="1"/>
</dbReference>
<gene>
    <name evidence="3" type="ORF">DVH24_001751</name>
</gene>
<dbReference type="InterPro" id="IPR024752">
    <property type="entry name" value="Myb/SANT-like_dom"/>
</dbReference>
<reference evidence="3 4" key="1">
    <citation type="submission" date="2018-10" db="EMBL/GenBank/DDBJ databases">
        <title>A high-quality apple genome assembly.</title>
        <authorList>
            <person name="Hu J."/>
        </authorList>
    </citation>
    <scope>NUCLEOTIDE SEQUENCE [LARGE SCALE GENOMIC DNA]</scope>
    <source>
        <strain evidence="4">cv. HFTH1</strain>
        <tissue evidence="3">Young leaf</tissue>
    </source>
</reference>
<dbReference type="EMBL" id="RDQH01000339">
    <property type="protein sequence ID" value="RXH78233.1"/>
    <property type="molecule type" value="Genomic_DNA"/>
</dbReference>